<evidence type="ECO:0000256" key="4">
    <source>
        <dbReference type="ARBA" id="ARBA00022825"/>
    </source>
</evidence>
<evidence type="ECO:0000256" key="1">
    <source>
        <dbReference type="ARBA" id="ARBA00011073"/>
    </source>
</evidence>
<gene>
    <name evidence="7" type="ORF">FED44_27615</name>
</gene>
<accession>A0A5R8YN45</accession>
<dbReference type="OrthoDB" id="5177045at2"/>
<organism evidence="7 8">
    <name type="scientific">Microbispora triticiradicis</name>
    <dbReference type="NCBI Taxonomy" id="2200763"/>
    <lineage>
        <taxon>Bacteria</taxon>
        <taxon>Bacillati</taxon>
        <taxon>Actinomycetota</taxon>
        <taxon>Actinomycetes</taxon>
        <taxon>Streptosporangiales</taxon>
        <taxon>Streptosporangiaceae</taxon>
        <taxon>Microbispora</taxon>
    </lineage>
</organism>
<dbReference type="PROSITE" id="PS00136">
    <property type="entry name" value="SUBTILASE_ASP"/>
    <property type="match status" value="1"/>
</dbReference>
<reference evidence="7" key="1">
    <citation type="submission" date="2019-05" db="EMBL/GenBank/DDBJ databases">
        <title>Isolation, diversity and antifungal activity of Actinobacteria from wheat.</title>
        <authorList>
            <person name="Yu B."/>
        </authorList>
    </citation>
    <scope>NUCLEOTIDE SEQUENCE [LARGE SCALE GENOMIC DNA]</scope>
    <source>
        <strain evidence="7">NEAU-HEGS1-5</strain>
    </source>
</reference>
<feature type="active site" description="Charge relay system" evidence="5">
    <location>
        <position position="298"/>
    </location>
</feature>
<dbReference type="Gene3D" id="3.40.50.200">
    <property type="entry name" value="Peptidase S8/S53 domain"/>
    <property type="match status" value="1"/>
</dbReference>
<comment type="similarity">
    <text evidence="1 5">Belongs to the peptidase S8 family.</text>
</comment>
<dbReference type="AlphaFoldDB" id="A0A5R8YN45"/>
<dbReference type="Pfam" id="PF00082">
    <property type="entry name" value="Peptidase_S8"/>
    <property type="match status" value="1"/>
</dbReference>
<keyword evidence="4 5" id="KW-0720">Serine protease</keyword>
<keyword evidence="3 5" id="KW-0378">Hydrolase</keyword>
<dbReference type="EMBL" id="VANP01000013">
    <property type="protein sequence ID" value="TLP54525.1"/>
    <property type="molecule type" value="Genomic_DNA"/>
</dbReference>
<dbReference type="GO" id="GO:0006508">
    <property type="term" value="P:proteolysis"/>
    <property type="evidence" value="ECO:0007669"/>
    <property type="project" value="UniProtKB-KW"/>
</dbReference>
<dbReference type="SUPFAM" id="SSF52743">
    <property type="entry name" value="Subtilisin-like"/>
    <property type="match status" value="1"/>
</dbReference>
<sequence length="343" mass="35528">MRTRLIEPVPGRPALIRPGELLTSAPAAVARWALAAEPLPGPISEAGRVHRVRLAPGADVVDLTATLRDRGHAASPNHVLSGQPLFFGGPGGPPSPAPPPPYEPGEPCEVTVAVLDTGLAPHPWLARWYRDDIAETPDADGDGVLDRQAGHGTFVAGLILRQAPGARLRALRLLDSDGIGDEAALLGALSLLRGGPADVLNLSFGGHTFDDGPPLGLAEALAVFPAVVACAGNTASARPFWPAALPGVLAVGALDGDARAPFSAYGPWVDVWAPGVGLVSSFLEHRDFHGYASWSGTSFAAAVVSGVVARLCREVPPDQAVRRLLRDGRRTGDLGVVVTTGDR</sequence>
<dbReference type="Proteomes" id="UP000309033">
    <property type="component" value="Unassembled WGS sequence"/>
</dbReference>
<dbReference type="PANTHER" id="PTHR43806:SF11">
    <property type="entry name" value="CEREVISIN-RELATED"/>
    <property type="match status" value="1"/>
</dbReference>
<dbReference type="InterPro" id="IPR015500">
    <property type="entry name" value="Peptidase_S8_subtilisin-rel"/>
</dbReference>
<feature type="domain" description="Peptidase S8/S53" evidence="6">
    <location>
        <begin position="109"/>
        <end position="316"/>
    </location>
</feature>
<evidence type="ECO:0000256" key="5">
    <source>
        <dbReference type="PROSITE-ProRule" id="PRU01240"/>
    </source>
</evidence>
<feature type="active site" description="Charge relay system" evidence="5">
    <location>
        <position position="116"/>
    </location>
</feature>
<protein>
    <submittedName>
        <fullName evidence="7">Peptidase S8 and S53 subtilisin kexin sedolisin</fullName>
    </submittedName>
</protein>
<dbReference type="PRINTS" id="PR00723">
    <property type="entry name" value="SUBTILISIN"/>
</dbReference>
<name>A0A5R8YN45_9ACTN</name>
<evidence type="ECO:0000259" key="6">
    <source>
        <dbReference type="Pfam" id="PF00082"/>
    </source>
</evidence>
<dbReference type="InterPro" id="IPR050131">
    <property type="entry name" value="Peptidase_S8_subtilisin-like"/>
</dbReference>
<dbReference type="InterPro" id="IPR036852">
    <property type="entry name" value="Peptidase_S8/S53_dom_sf"/>
</dbReference>
<proteinExistence type="inferred from homology"/>
<dbReference type="PROSITE" id="PS51892">
    <property type="entry name" value="SUBTILASE"/>
    <property type="match status" value="1"/>
</dbReference>
<dbReference type="InterPro" id="IPR000209">
    <property type="entry name" value="Peptidase_S8/S53_dom"/>
</dbReference>
<comment type="caution">
    <text evidence="7">The sequence shown here is derived from an EMBL/GenBank/DDBJ whole genome shotgun (WGS) entry which is preliminary data.</text>
</comment>
<dbReference type="PANTHER" id="PTHR43806">
    <property type="entry name" value="PEPTIDASE S8"/>
    <property type="match status" value="1"/>
</dbReference>
<dbReference type="InterPro" id="IPR023827">
    <property type="entry name" value="Peptidase_S8_Asp-AS"/>
</dbReference>
<feature type="active site" description="Charge relay system" evidence="5">
    <location>
        <position position="151"/>
    </location>
</feature>
<keyword evidence="8" id="KW-1185">Reference proteome</keyword>
<dbReference type="GO" id="GO:0004252">
    <property type="term" value="F:serine-type endopeptidase activity"/>
    <property type="evidence" value="ECO:0007669"/>
    <property type="project" value="UniProtKB-UniRule"/>
</dbReference>
<evidence type="ECO:0000256" key="3">
    <source>
        <dbReference type="ARBA" id="ARBA00022801"/>
    </source>
</evidence>
<evidence type="ECO:0000313" key="7">
    <source>
        <dbReference type="EMBL" id="TLP54525.1"/>
    </source>
</evidence>
<evidence type="ECO:0000313" key="8">
    <source>
        <dbReference type="Proteomes" id="UP000309033"/>
    </source>
</evidence>
<evidence type="ECO:0000256" key="2">
    <source>
        <dbReference type="ARBA" id="ARBA00022670"/>
    </source>
</evidence>
<keyword evidence="2 5" id="KW-0645">Protease</keyword>